<dbReference type="AlphaFoldDB" id="A0A8X6NRE0"/>
<proteinExistence type="predicted"/>
<reference evidence="1" key="1">
    <citation type="submission" date="2020-08" db="EMBL/GenBank/DDBJ databases">
        <title>Multicomponent nature underlies the extraordinary mechanical properties of spider dragline silk.</title>
        <authorList>
            <person name="Kono N."/>
            <person name="Nakamura H."/>
            <person name="Mori M."/>
            <person name="Yoshida Y."/>
            <person name="Ohtoshi R."/>
            <person name="Malay A.D."/>
            <person name="Moran D.A.P."/>
            <person name="Tomita M."/>
            <person name="Numata K."/>
            <person name="Arakawa K."/>
        </authorList>
    </citation>
    <scope>NUCLEOTIDE SEQUENCE</scope>
</reference>
<evidence type="ECO:0000313" key="2">
    <source>
        <dbReference type="Proteomes" id="UP000887013"/>
    </source>
</evidence>
<accession>A0A8X6NRE0</accession>
<dbReference type="EMBL" id="BMAW01061289">
    <property type="protein sequence ID" value="GFT30480.1"/>
    <property type="molecule type" value="Genomic_DNA"/>
</dbReference>
<name>A0A8X6NRE0_NEPPI</name>
<keyword evidence="2" id="KW-1185">Reference proteome</keyword>
<protein>
    <submittedName>
        <fullName evidence="1">Uncharacterized protein</fullName>
    </submittedName>
</protein>
<dbReference type="Proteomes" id="UP000887013">
    <property type="component" value="Unassembled WGS sequence"/>
</dbReference>
<comment type="caution">
    <text evidence="1">The sequence shown here is derived from an EMBL/GenBank/DDBJ whole genome shotgun (WGS) entry which is preliminary data.</text>
</comment>
<sequence>MNSLRSLEYMTLVKISVSIINNPQVRDYAGNCSRLWDKDYRHCCICYSNGRKRIFRQIMSSLPIPEVLQEKILHVIQPMHCEFQRWRHKNFEIFRVDFGQLNNICWNFLGAIDYTETAKILVRSEEFTFPQLFPVACNHWLADDLRRMWKAASTTDKETVRRNVDALSKCYGRNFGLEDGMKLWIKWLEDGADRGRFYSYLGGLICLSRNLPPPIEIIQNLPPTLAIRLRRNVLSDHFDTNIGRDFFSKMDAALRMEFFKEQPYSALAMFLRWPLQTEFLELASHLYPFLNGYTFTVLIRTIIYQECAPYQSCFDYKNLLNRFWSQSPDALKREAKMSEPAWMLHYYNLI</sequence>
<evidence type="ECO:0000313" key="1">
    <source>
        <dbReference type="EMBL" id="GFT30480.1"/>
    </source>
</evidence>
<gene>
    <name evidence="1" type="primary">AVEN_229520_1</name>
    <name evidence="1" type="ORF">NPIL_10211</name>
</gene>
<organism evidence="1 2">
    <name type="scientific">Nephila pilipes</name>
    <name type="common">Giant wood spider</name>
    <name type="synonym">Nephila maculata</name>
    <dbReference type="NCBI Taxonomy" id="299642"/>
    <lineage>
        <taxon>Eukaryota</taxon>
        <taxon>Metazoa</taxon>
        <taxon>Ecdysozoa</taxon>
        <taxon>Arthropoda</taxon>
        <taxon>Chelicerata</taxon>
        <taxon>Arachnida</taxon>
        <taxon>Araneae</taxon>
        <taxon>Araneomorphae</taxon>
        <taxon>Entelegynae</taxon>
        <taxon>Araneoidea</taxon>
        <taxon>Nephilidae</taxon>
        <taxon>Nephila</taxon>
    </lineage>
</organism>
<dbReference type="OrthoDB" id="8380926at2759"/>